<dbReference type="Proteomes" id="UP000028186">
    <property type="component" value="Chromosome I"/>
</dbReference>
<dbReference type="SUPFAM" id="SSF47090">
    <property type="entry name" value="PGBD-like"/>
    <property type="match status" value="1"/>
</dbReference>
<organism evidence="2 3">
    <name type="scientific">Neorhizobium galegae bv. officinalis bv. officinalis str. HAMBI 1141</name>
    <dbReference type="NCBI Taxonomy" id="1028801"/>
    <lineage>
        <taxon>Bacteria</taxon>
        <taxon>Pseudomonadati</taxon>
        <taxon>Pseudomonadota</taxon>
        <taxon>Alphaproteobacteria</taxon>
        <taxon>Hyphomicrobiales</taxon>
        <taxon>Rhizobiaceae</taxon>
        <taxon>Rhizobium/Agrobacterium group</taxon>
        <taxon>Neorhizobium</taxon>
    </lineage>
</organism>
<evidence type="ECO:0000313" key="2">
    <source>
        <dbReference type="EMBL" id="CDN54738.1"/>
    </source>
</evidence>
<evidence type="ECO:0000259" key="1">
    <source>
        <dbReference type="Pfam" id="PF01471"/>
    </source>
</evidence>
<dbReference type="NCBIfam" id="TIGR02594">
    <property type="entry name" value="TIGR02594 family protein"/>
    <property type="match status" value="1"/>
</dbReference>
<dbReference type="EMBL" id="HG938355">
    <property type="protein sequence ID" value="CDN54738.1"/>
    <property type="molecule type" value="Genomic_DNA"/>
</dbReference>
<protein>
    <submittedName>
        <fullName evidence="2">TIGR02594 family protein</fullName>
    </submittedName>
</protein>
<sequence>MTFEEWLISRLRAHGAYAGVMDGVYGRSLIDALARFQRAEGLKINGKADEETVKALRRAANSLDDSADTETVPSIPAEPVWMREARRFVGLREIPGPQSNSTILGWASALGGWVAGFYKNDDTAWCGLFIGHVIAATLPREPLPKNPLGALEWNKLGRRLTIPVLGAILTFTRSGGGHVGIYVGEDATHYHVLGGNQSNSVSITRIEKSRLSAVRWPATGDEPRGGKVILTAAGVPASKNEA</sequence>
<evidence type="ECO:0000313" key="3">
    <source>
        <dbReference type="Proteomes" id="UP000028186"/>
    </source>
</evidence>
<dbReference type="RefSeq" id="WP_051899760.1">
    <property type="nucleotide sequence ID" value="NZ_HG938355.1"/>
</dbReference>
<dbReference type="InterPro" id="IPR013423">
    <property type="entry name" value="CHP02594"/>
</dbReference>
<dbReference type="InterPro" id="IPR036366">
    <property type="entry name" value="PGBDSf"/>
</dbReference>
<dbReference type="HOGENOM" id="CLU_100188_0_0_5"/>
<dbReference type="KEGG" id="ngl:RG1141_CH24000"/>
<dbReference type="eggNOG" id="COG3409">
    <property type="taxonomic scope" value="Bacteria"/>
</dbReference>
<accession>A0A068T8F5</accession>
<dbReference type="PATRIC" id="fig|1028801.3.peg.2438"/>
<feature type="domain" description="Peptidoglycan binding-like" evidence="1">
    <location>
        <begin position="9"/>
        <end position="56"/>
    </location>
</feature>
<dbReference type="Pfam" id="PF01471">
    <property type="entry name" value="PG_binding_1"/>
    <property type="match status" value="1"/>
</dbReference>
<reference evidence="3" key="1">
    <citation type="journal article" date="2014" name="BMC Genomics">
        <title>Genome sequencing of two Neorhizobium galegae strains reveals a noeT gene responsible for the unusual acetylation of the nodulation factors.</title>
        <authorList>
            <person name="Osterman J."/>
            <person name="Marsh J."/>
            <person name="Laine P.K."/>
            <person name="Zeng Z."/>
            <person name="Alatalo E."/>
            <person name="Sullivan J.T."/>
            <person name="Young J.P."/>
            <person name="Thomas-Oates J."/>
            <person name="Paulin L."/>
            <person name="Lindstrom K."/>
        </authorList>
    </citation>
    <scope>NUCLEOTIDE SEQUENCE [LARGE SCALE GENOMIC DNA]</scope>
    <source>
        <strain evidence="3">HAMBI 1141</strain>
    </source>
</reference>
<dbReference type="InterPro" id="IPR036365">
    <property type="entry name" value="PGBD-like_sf"/>
</dbReference>
<dbReference type="Gene3D" id="1.10.101.10">
    <property type="entry name" value="PGBD-like superfamily/PGBD"/>
    <property type="match status" value="1"/>
</dbReference>
<gene>
    <name evidence="2" type="ORF">RG1141_CH24000</name>
</gene>
<proteinExistence type="predicted"/>
<dbReference type="InterPro" id="IPR002477">
    <property type="entry name" value="Peptidoglycan-bd-like"/>
</dbReference>
<name>A0A068T8F5_NEOGA</name>
<dbReference type="AlphaFoldDB" id="A0A068T8F5"/>